<dbReference type="PANTHER" id="PTHR24567:SF58">
    <property type="entry name" value="CYCLIC AMP-BINDING REGULATORY PROTEIN"/>
    <property type="match status" value="1"/>
</dbReference>
<dbReference type="GO" id="GO:0005829">
    <property type="term" value="C:cytosol"/>
    <property type="evidence" value="ECO:0007669"/>
    <property type="project" value="TreeGrafter"/>
</dbReference>
<accession>A0A9D1IPY4</accession>
<comment type="caution">
    <text evidence="6">The sequence shown here is derived from an EMBL/GenBank/DDBJ whole genome shotgun (WGS) entry which is preliminary data.</text>
</comment>
<dbReference type="SUPFAM" id="SSF51206">
    <property type="entry name" value="cAMP-binding domain-like"/>
    <property type="match status" value="1"/>
</dbReference>
<evidence type="ECO:0000313" key="7">
    <source>
        <dbReference type="Proteomes" id="UP000824082"/>
    </source>
</evidence>
<gene>
    <name evidence="6" type="ORF">IAD19_03970</name>
</gene>
<dbReference type="Proteomes" id="UP000824082">
    <property type="component" value="Unassembled WGS sequence"/>
</dbReference>
<feature type="domain" description="Cyclic nucleotide-binding" evidence="4">
    <location>
        <begin position="11"/>
        <end position="115"/>
    </location>
</feature>
<dbReference type="Gene3D" id="2.60.120.10">
    <property type="entry name" value="Jelly Rolls"/>
    <property type="match status" value="1"/>
</dbReference>
<dbReference type="Pfam" id="PF00027">
    <property type="entry name" value="cNMP_binding"/>
    <property type="match status" value="1"/>
</dbReference>
<dbReference type="EMBL" id="DVMX01000078">
    <property type="protein sequence ID" value="HIU41690.1"/>
    <property type="molecule type" value="Genomic_DNA"/>
</dbReference>
<evidence type="ECO:0000256" key="1">
    <source>
        <dbReference type="ARBA" id="ARBA00023015"/>
    </source>
</evidence>
<dbReference type="PANTHER" id="PTHR24567">
    <property type="entry name" value="CRP FAMILY TRANSCRIPTIONAL REGULATORY PROTEIN"/>
    <property type="match status" value="1"/>
</dbReference>
<dbReference type="GO" id="GO:0003677">
    <property type="term" value="F:DNA binding"/>
    <property type="evidence" value="ECO:0007669"/>
    <property type="project" value="UniProtKB-KW"/>
</dbReference>
<name>A0A9D1IPY4_9FIRM</name>
<dbReference type="GO" id="GO:0003700">
    <property type="term" value="F:DNA-binding transcription factor activity"/>
    <property type="evidence" value="ECO:0007669"/>
    <property type="project" value="TreeGrafter"/>
</dbReference>
<proteinExistence type="predicted"/>
<evidence type="ECO:0000256" key="2">
    <source>
        <dbReference type="ARBA" id="ARBA00023125"/>
    </source>
</evidence>
<dbReference type="InterPro" id="IPR000595">
    <property type="entry name" value="cNMP-bd_dom"/>
</dbReference>
<feature type="domain" description="HTH crp-type" evidence="5">
    <location>
        <begin position="150"/>
        <end position="219"/>
    </location>
</feature>
<protein>
    <submittedName>
        <fullName evidence="6">Crp/Fnr family transcriptional regulator</fullName>
    </submittedName>
</protein>
<dbReference type="SUPFAM" id="SSF46785">
    <property type="entry name" value="Winged helix' DNA-binding domain"/>
    <property type="match status" value="1"/>
</dbReference>
<organism evidence="6 7">
    <name type="scientific">Candidatus Egerieicola faecale</name>
    <dbReference type="NCBI Taxonomy" id="2840774"/>
    <lineage>
        <taxon>Bacteria</taxon>
        <taxon>Bacillati</taxon>
        <taxon>Bacillota</taxon>
        <taxon>Clostridia</taxon>
        <taxon>Eubacteriales</taxon>
        <taxon>Oscillospiraceae</taxon>
        <taxon>Oscillospiraceae incertae sedis</taxon>
        <taxon>Candidatus Egerieicola</taxon>
    </lineage>
</organism>
<evidence type="ECO:0000313" key="6">
    <source>
        <dbReference type="EMBL" id="HIU41690.1"/>
    </source>
</evidence>
<reference evidence="6" key="1">
    <citation type="submission" date="2020-10" db="EMBL/GenBank/DDBJ databases">
        <authorList>
            <person name="Gilroy R."/>
        </authorList>
    </citation>
    <scope>NUCLEOTIDE SEQUENCE</scope>
    <source>
        <strain evidence="6">4509</strain>
    </source>
</reference>
<dbReference type="InterPro" id="IPR050397">
    <property type="entry name" value="Env_Response_Regulators"/>
</dbReference>
<evidence type="ECO:0000256" key="3">
    <source>
        <dbReference type="ARBA" id="ARBA00023163"/>
    </source>
</evidence>
<keyword evidence="2" id="KW-0238">DNA-binding</keyword>
<dbReference type="InterPro" id="IPR014710">
    <property type="entry name" value="RmlC-like_jellyroll"/>
</dbReference>
<dbReference type="Pfam" id="PF13545">
    <property type="entry name" value="HTH_Crp_2"/>
    <property type="match status" value="1"/>
</dbReference>
<dbReference type="CDD" id="cd00038">
    <property type="entry name" value="CAP_ED"/>
    <property type="match status" value="1"/>
</dbReference>
<reference evidence="6" key="2">
    <citation type="journal article" date="2021" name="PeerJ">
        <title>Extensive microbial diversity within the chicken gut microbiome revealed by metagenomics and culture.</title>
        <authorList>
            <person name="Gilroy R."/>
            <person name="Ravi A."/>
            <person name="Getino M."/>
            <person name="Pursley I."/>
            <person name="Horton D.L."/>
            <person name="Alikhan N.F."/>
            <person name="Baker D."/>
            <person name="Gharbi K."/>
            <person name="Hall N."/>
            <person name="Watson M."/>
            <person name="Adriaenssens E.M."/>
            <person name="Foster-Nyarko E."/>
            <person name="Jarju S."/>
            <person name="Secka A."/>
            <person name="Antonio M."/>
            <person name="Oren A."/>
            <person name="Chaudhuri R.R."/>
            <person name="La Ragione R."/>
            <person name="Hildebrand F."/>
            <person name="Pallen M.J."/>
        </authorList>
    </citation>
    <scope>NUCLEOTIDE SEQUENCE</scope>
    <source>
        <strain evidence="6">4509</strain>
    </source>
</reference>
<dbReference type="InterPro" id="IPR036390">
    <property type="entry name" value="WH_DNA-bd_sf"/>
</dbReference>
<dbReference type="AlphaFoldDB" id="A0A9D1IPY4"/>
<evidence type="ECO:0000259" key="4">
    <source>
        <dbReference type="PROSITE" id="PS50042"/>
    </source>
</evidence>
<dbReference type="InterPro" id="IPR012318">
    <property type="entry name" value="HTH_CRP"/>
</dbReference>
<evidence type="ECO:0000259" key="5">
    <source>
        <dbReference type="PROSITE" id="PS51063"/>
    </source>
</evidence>
<keyword evidence="3" id="KW-0804">Transcription</keyword>
<dbReference type="PROSITE" id="PS50042">
    <property type="entry name" value="CNMP_BINDING_3"/>
    <property type="match status" value="1"/>
</dbReference>
<keyword evidence="1" id="KW-0805">Transcription regulation</keyword>
<dbReference type="InterPro" id="IPR018490">
    <property type="entry name" value="cNMP-bd_dom_sf"/>
</dbReference>
<dbReference type="PROSITE" id="PS51063">
    <property type="entry name" value="HTH_CRP_2"/>
    <property type="match status" value="1"/>
</dbReference>
<sequence>MEISLLHSLPLFQGVDLESIGEILTVLHSVEAGYPAECILLHPGETTSRFGILLEGKIKIWKEDYRGNATLLAQVEPVDLFAEAFAWSGERLTVSVETALPSRVLWLDSRQFFQVQAAAPPLGQVQQNLLRLLAWKNVFLTGRIEHLSKRTLREKLLSYLSEQAFRAGSLEFAIPLNRQELADFLAADRSALSAVLSGLQKEGILEYRKNHFVLCPSRSHSFLEHPGNLDG</sequence>